<keyword evidence="3" id="KW-1185">Reference proteome</keyword>
<evidence type="ECO:0000259" key="1">
    <source>
        <dbReference type="Pfam" id="PF09346"/>
    </source>
</evidence>
<sequence length="162" mass="17173">MDDAISAALDSFIARAADAGIAGSLSSEPDIVAFEQRFPSLLPSWYREVLATKSIGDICFETEIEGLSWGGEGHIRDAATLLSEIEGAFPDLQLVDHGYLVIGAAGDGDCWVVRCDSSPSDPVQLLQMSAYGPGDPKESPDCLLSHGASFTDFLGKLDPIPQ</sequence>
<dbReference type="Proteomes" id="UP000634206">
    <property type="component" value="Unassembled WGS sequence"/>
</dbReference>
<dbReference type="Pfam" id="PF09346">
    <property type="entry name" value="SMI1_KNR4"/>
    <property type="match status" value="1"/>
</dbReference>
<feature type="domain" description="Knr4/Smi1-like" evidence="1">
    <location>
        <begin position="27"/>
        <end position="154"/>
    </location>
</feature>
<dbReference type="AlphaFoldDB" id="A0AAE2V995"/>
<gene>
    <name evidence="2" type="ORF">JIN83_07290</name>
</gene>
<evidence type="ECO:0000313" key="3">
    <source>
        <dbReference type="Proteomes" id="UP000634206"/>
    </source>
</evidence>
<dbReference type="SUPFAM" id="SSF160631">
    <property type="entry name" value="SMI1/KNR4-like"/>
    <property type="match status" value="1"/>
</dbReference>
<dbReference type="EMBL" id="JAENIG010000004">
    <property type="protein sequence ID" value="MBK1854758.1"/>
    <property type="molecule type" value="Genomic_DNA"/>
</dbReference>
<organism evidence="2 3">
    <name type="scientific">Oceaniferula flava</name>
    <dbReference type="NCBI Taxonomy" id="2800421"/>
    <lineage>
        <taxon>Bacteria</taxon>
        <taxon>Pseudomonadati</taxon>
        <taxon>Verrucomicrobiota</taxon>
        <taxon>Verrucomicrobiia</taxon>
        <taxon>Verrucomicrobiales</taxon>
        <taxon>Verrucomicrobiaceae</taxon>
        <taxon>Oceaniferula</taxon>
    </lineage>
</organism>
<reference evidence="2" key="1">
    <citation type="submission" date="2021-01" db="EMBL/GenBank/DDBJ databases">
        <title>Modified the classification status of verrucomicrobia.</title>
        <authorList>
            <person name="Feng X."/>
        </authorList>
    </citation>
    <scope>NUCLEOTIDE SEQUENCE</scope>
    <source>
        <strain evidence="2">5K15</strain>
    </source>
</reference>
<dbReference type="InterPro" id="IPR018958">
    <property type="entry name" value="Knr4/Smi1-like_dom"/>
</dbReference>
<dbReference type="RefSeq" id="WP_309489369.1">
    <property type="nucleotide sequence ID" value="NZ_JAENIG010000004.1"/>
</dbReference>
<dbReference type="InterPro" id="IPR037883">
    <property type="entry name" value="Knr4/Smi1-like_sf"/>
</dbReference>
<name>A0AAE2V995_9BACT</name>
<proteinExistence type="predicted"/>
<protein>
    <submittedName>
        <fullName evidence="2">SMI1/KNR4 family protein</fullName>
    </submittedName>
</protein>
<evidence type="ECO:0000313" key="2">
    <source>
        <dbReference type="EMBL" id="MBK1854758.1"/>
    </source>
</evidence>
<comment type="caution">
    <text evidence="2">The sequence shown here is derived from an EMBL/GenBank/DDBJ whole genome shotgun (WGS) entry which is preliminary data.</text>
</comment>
<accession>A0AAE2V995</accession>